<dbReference type="EMBL" id="CP029604">
    <property type="protein sequence ID" value="AWO82579.1"/>
    <property type="molecule type" value="Genomic_DNA"/>
</dbReference>
<evidence type="ECO:0000313" key="2">
    <source>
        <dbReference type="EMBL" id="AWO82579.1"/>
    </source>
</evidence>
<dbReference type="Proteomes" id="UP000247118">
    <property type="component" value="Chromosome"/>
</dbReference>
<reference evidence="2 3" key="1">
    <citation type="submission" date="2018-05" db="EMBL/GenBank/DDBJ databases">
        <title>Complete genome sequence of Gordonia terrae NRRL B-16283.</title>
        <authorList>
            <person name="Garlena R.A."/>
            <person name="Russell D.A."/>
            <person name="Hatfull G.F."/>
        </authorList>
    </citation>
    <scope>NUCLEOTIDE SEQUENCE [LARGE SCALE GENOMIC DNA]</scope>
    <source>
        <strain evidence="2 3">NRRL B-16283</strain>
    </source>
</reference>
<sequence>MPVIYDPAASDPVDVVDYTLKADVTQAGLRVGLVSNGFPDAGTLLSAVGRLLEEKLDRPVIRLFERDDPTITVSEEMLEDVRNSDIVVTALGQCGSCTSSTVRDAAAIAKLGIPSVALVSYKFLELAQFIADSARMPDVPRVPLPHPVSGTGVENIERIAAGAVHEVIGVLAGQPLPVGVGH</sequence>
<gene>
    <name evidence="2" type="ORF">DLJ61_02620</name>
</gene>
<evidence type="ECO:0000259" key="1">
    <source>
        <dbReference type="Pfam" id="PF24696"/>
    </source>
</evidence>
<protein>
    <recommendedName>
        <fullName evidence="1">UGSC-like domain-containing protein</fullName>
    </recommendedName>
</protein>
<accession>A0AAD0K854</accession>
<organism evidence="2 3">
    <name type="scientific">Gordonia terrae</name>
    <dbReference type="NCBI Taxonomy" id="2055"/>
    <lineage>
        <taxon>Bacteria</taxon>
        <taxon>Bacillati</taxon>
        <taxon>Actinomycetota</taxon>
        <taxon>Actinomycetes</taxon>
        <taxon>Mycobacteriales</taxon>
        <taxon>Gordoniaceae</taxon>
        <taxon>Gordonia</taxon>
    </lineage>
</organism>
<proteinExistence type="predicted"/>
<dbReference type="AlphaFoldDB" id="A0AAD0K854"/>
<evidence type="ECO:0000313" key="3">
    <source>
        <dbReference type="Proteomes" id="UP000247118"/>
    </source>
</evidence>
<dbReference type="RefSeq" id="WP_004021512.1">
    <property type="nucleotide sequence ID" value="NZ_CABEIC010000002.1"/>
</dbReference>
<feature type="domain" description="UGSC-like" evidence="1">
    <location>
        <begin position="4"/>
        <end position="172"/>
    </location>
</feature>
<dbReference type="Pfam" id="PF24696">
    <property type="entry name" value="UGSC"/>
    <property type="match status" value="1"/>
</dbReference>
<name>A0AAD0K854_9ACTN</name>
<dbReference type="InterPro" id="IPR057767">
    <property type="entry name" value="UGSC-like_dom"/>
</dbReference>
<dbReference type="GeneID" id="43396296"/>